<dbReference type="Proteomes" id="UP001265746">
    <property type="component" value="Unassembled WGS sequence"/>
</dbReference>
<evidence type="ECO:0000256" key="2">
    <source>
        <dbReference type="ARBA" id="ARBA00022723"/>
    </source>
</evidence>
<accession>A0AAD9VZG9</accession>
<keyword evidence="11" id="KW-1185">Reference proteome</keyword>
<keyword evidence="5" id="KW-0238">DNA-binding</keyword>
<gene>
    <name evidence="10" type="ORF">N8I77_012278</name>
</gene>
<evidence type="ECO:0000256" key="8">
    <source>
        <dbReference type="SAM" id="Phobius"/>
    </source>
</evidence>
<organism evidence="10 11">
    <name type="scientific">Phomopsis amygdali</name>
    <name type="common">Fusicoccum amygdali</name>
    <dbReference type="NCBI Taxonomy" id="1214568"/>
    <lineage>
        <taxon>Eukaryota</taxon>
        <taxon>Fungi</taxon>
        <taxon>Dikarya</taxon>
        <taxon>Ascomycota</taxon>
        <taxon>Pezizomycotina</taxon>
        <taxon>Sordariomycetes</taxon>
        <taxon>Sordariomycetidae</taxon>
        <taxon>Diaporthales</taxon>
        <taxon>Diaporthaceae</taxon>
        <taxon>Diaporthe</taxon>
    </lineage>
</organism>
<dbReference type="InterPro" id="IPR052202">
    <property type="entry name" value="Yeast_MetPath_Reg"/>
</dbReference>
<dbReference type="CDD" id="cd12148">
    <property type="entry name" value="fungal_TF_MHR"/>
    <property type="match status" value="1"/>
</dbReference>
<dbReference type="GO" id="GO:0000981">
    <property type="term" value="F:DNA-binding transcription factor activity, RNA polymerase II-specific"/>
    <property type="evidence" value="ECO:0007669"/>
    <property type="project" value="TreeGrafter"/>
</dbReference>
<dbReference type="PANTHER" id="PTHR47782:SF12">
    <property type="entry name" value="ZN(II)2CYS6 TRANSCRIPTION FACTOR (EUROFUNG)"/>
    <property type="match status" value="1"/>
</dbReference>
<dbReference type="GO" id="GO:0045944">
    <property type="term" value="P:positive regulation of transcription by RNA polymerase II"/>
    <property type="evidence" value="ECO:0007669"/>
    <property type="project" value="TreeGrafter"/>
</dbReference>
<evidence type="ECO:0000256" key="7">
    <source>
        <dbReference type="ARBA" id="ARBA00023242"/>
    </source>
</evidence>
<evidence type="ECO:0000256" key="1">
    <source>
        <dbReference type="ARBA" id="ARBA00004123"/>
    </source>
</evidence>
<keyword evidence="8" id="KW-0472">Membrane</keyword>
<dbReference type="GO" id="GO:0043565">
    <property type="term" value="F:sequence-specific DNA binding"/>
    <property type="evidence" value="ECO:0007669"/>
    <property type="project" value="TreeGrafter"/>
</dbReference>
<dbReference type="SMART" id="SM00906">
    <property type="entry name" value="Fungal_trans"/>
    <property type="match status" value="1"/>
</dbReference>
<dbReference type="InterPro" id="IPR007219">
    <property type="entry name" value="XnlR_reg_dom"/>
</dbReference>
<keyword evidence="2" id="KW-0479">Metal-binding</keyword>
<evidence type="ECO:0000256" key="4">
    <source>
        <dbReference type="ARBA" id="ARBA00023015"/>
    </source>
</evidence>
<reference evidence="10" key="1">
    <citation type="submission" date="2023-06" db="EMBL/GenBank/DDBJ databases">
        <authorList>
            <person name="Noh H."/>
        </authorList>
    </citation>
    <scope>NUCLEOTIDE SEQUENCE</scope>
    <source>
        <strain evidence="10">DUCC20226</strain>
    </source>
</reference>
<evidence type="ECO:0000256" key="6">
    <source>
        <dbReference type="ARBA" id="ARBA00023163"/>
    </source>
</evidence>
<keyword evidence="7" id="KW-0539">Nucleus</keyword>
<keyword evidence="3" id="KW-0862">Zinc</keyword>
<evidence type="ECO:0000259" key="9">
    <source>
        <dbReference type="SMART" id="SM00906"/>
    </source>
</evidence>
<keyword evidence="8" id="KW-0812">Transmembrane</keyword>
<name>A0AAD9VZG9_PHOAM</name>
<evidence type="ECO:0000256" key="3">
    <source>
        <dbReference type="ARBA" id="ARBA00022833"/>
    </source>
</evidence>
<dbReference type="Pfam" id="PF04082">
    <property type="entry name" value="Fungal_trans"/>
    <property type="match status" value="1"/>
</dbReference>
<proteinExistence type="predicted"/>
<sequence>MMMEMQRRVFWSVYALDRNVSISLGRPCSISDADFDVPLPRCHSDEDLETICFSATPLEDQPRNPRDLSTFLHTVELRQIQSRIQRTLYPVKMVNAIDTVLLEQERYSLRLALDDWIARAPRYSKPTQATFQSPDWFQIAYSHGLLLLYRPSPACPIISLESLQICADSAISLISSYSSLYAKNKITYTWIALQSLFMASVTMLYTLWVSPEIRKSTRKVVVQSNVRSCLALFDAMEDHWPLAQKFYSIIDRLGQAAVGLFDPNNDAPSPLPSDLNNAAHFHQIDAEYMEWFGTRHASQLQMPSLGACPAGVDDMNAAIETVLSDPDLAATSFNQTDLLPDWGDWFRVGFDMTIPLMTNAFSGRPV</sequence>
<dbReference type="PANTHER" id="PTHR47782">
    <property type="entry name" value="ZN(II)2CYS6 TRANSCRIPTION FACTOR (EUROFUNG)-RELATED"/>
    <property type="match status" value="1"/>
</dbReference>
<dbReference type="GO" id="GO:0005634">
    <property type="term" value="C:nucleus"/>
    <property type="evidence" value="ECO:0007669"/>
    <property type="project" value="UniProtKB-SubCell"/>
</dbReference>
<dbReference type="GO" id="GO:0006351">
    <property type="term" value="P:DNA-templated transcription"/>
    <property type="evidence" value="ECO:0007669"/>
    <property type="project" value="InterPro"/>
</dbReference>
<keyword evidence="4" id="KW-0805">Transcription regulation</keyword>
<comment type="subcellular location">
    <subcellularLocation>
        <location evidence="1">Nucleus</location>
    </subcellularLocation>
</comment>
<dbReference type="AlphaFoldDB" id="A0AAD9VZG9"/>
<feature type="transmembrane region" description="Helical" evidence="8">
    <location>
        <begin position="188"/>
        <end position="209"/>
    </location>
</feature>
<protein>
    <recommendedName>
        <fullName evidence="9">Xylanolytic transcriptional activator regulatory domain-containing protein</fullName>
    </recommendedName>
</protein>
<comment type="caution">
    <text evidence="10">The sequence shown here is derived from an EMBL/GenBank/DDBJ whole genome shotgun (WGS) entry which is preliminary data.</text>
</comment>
<evidence type="ECO:0000256" key="5">
    <source>
        <dbReference type="ARBA" id="ARBA00023125"/>
    </source>
</evidence>
<evidence type="ECO:0000313" key="10">
    <source>
        <dbReference type="EMBL" id="KAK2597496.1"/>
    </source>
</evidence>
<dbReference type="GO" id="GO:0008270">
    <property type="term" value="F:zinc ion binding"/>
    <property type="evidence" value="ECO:0007669"/>
    <property type="project" value="InterPro"/>
</dbReference>
<feature type="domain" description="Xylanolytic transcriptional activator regulatory" evidence="9">
    <location>
        <begin position="1"/>
        <end position="46"/>
    </location>
</feature>
<dbReference type="EMBL" id="JAUJFL010000009">
    <property type="protein sequence ID" value="KAK2597496.1"/>
    <property type="molecule type" value="Genomic_DNA"/>
</dbReference>
<keyword evidence="6" id="KW-0804">Transcription</keyword>
<evidence type="ECO:0000313" key="11">
    <source>
        <dbReference type="Proteomes" id="UP001265746"/>
    </source>
</evidence>
<keyword evidence="8" id="KW-1133">Transmembrane helix</keyword>